<comment type="caution">
    <text evidence="2">The sequence shown here is derived from an EMBL/GenBank/DDBJ whole genome shotgun (WGS) entry which is preliminary data.</text>
</comment>
<gene>
    <name evidence="2" type="ORF">OWR29_25545</name>
</gene>
<dbReference type="RefSeq" id="WP_267565763.1">
    <property type="nucleotide sequence ID" value="NZ_JAPNTZ010000009.1"/>
</dbReference>
<feature type="compositionally biased region" description="Basic and acidic residues" evidence="1">
    <location>
        <begin position="56"/>
        <end position="65"/>
    </location>
</feature>
<reference evidence="2" key="1">
    <citation type="submission" date="2022-11" db="EMBL/GenBank/DDBJ databases">
        <authorList>
            <person name="Somphong A."/>
            <person name="Phongsopitanun W."/>
        </authorList>
    </citation>
    <scope>NUCLEOTIDE SEQUENCE</scope>
    <source>
        <strain evidence="2">Pm04-4</strain>
    </source>
</reference>
<accession>A0ABT4B4G3</accession>
<feature type="region of interest" description="Disordered" evidence="1">
    <location>
        <begin position="42"/>
        <end position="167"/>
    </location>
</feature>
<name>A0ABT4B4G3_9ACTN</name>
<organism evidence="2 3">
    <name type="scientific">Paractinoplanes pyxinae</name>
    <dbReference type="NCBI Taxonomy" id="2997416"/>
    <lineage>
        <taxon>Bacteria</taxon>
        <taxon>Bacillati</taxon>
        <taxon>Actinomycetota</taxon>
        <taxon>Actinomycetes</taxon>
        <taxon>Micromonosporales</taxon>
        <taxon>Micromonosporaceae</taxon>
        <taxon>Paractinoplanes</taxon>
    </lineage>
</organism>
<keyword evidence="3" id="KW-1185">Reference proteome</keyword>
<evidence type="ECO:0000313" key="3">
    <source>
        <dbReference type="Proteomes" id="UP001151002"/>
    </source>
</evidence>
<proteinExistence type="predicted"/>
<dbReference type="EMBL" id="JAPNTZ010000009">
    <property type="protein sequence ID" value="MCY1141377.1"/>
    <property type="molecule type" value="Genomic_DNA"/>
</dbReference>
<protein>
    <submittedName>
        <fullName evidence="2">Uncharacterized protein</fullName>
    </submittedName>
</protein>
<evidence type="ECO:0000256" key="1">
    <source>
        <dbReference type="SAM" id="MobiDB-lite"/>
    </source>
</evidence>
<evidence type="ECO:0000313" key="2">
    <source>
        <dbReference type="EMBL" id="MCY1141377.1"/>
    </source>
</evidence>
<sequence>MATIKAPNGDYNGSIGDVVFTDGVAETDNKAVIAYCRGAGYEVDGATDNPAALPRWEGDSSKTHEQVGTPLRDAAVDPKPGDFLPPVNAGQADPHSPDVVSPEIHASPGPTPIVPGPVSDDPEVQGERETEGARLALLEQLPAQEVTDQLADNGKQVEPPAGNASADEWRAYAVEHRGATEDEVAGMKRDDLREKYGN</sequence>
<dbReference type="Proteomes" id="UP001151002">
    <property type="component" value="Unassembled WGS sequence"/>
</dbReference>